<dbReference type="InterPro" id="IPR020631">
    <property type="entry name" value="THF_DH/CycHdrlase_NAD-bd_dom"/>
</dbReference>
<keyword evidence="5" id="KW-1185">Reference proteome</keyword>
<sequence>MAMLRLSELKLKDEMRKYFNLRVEELQNRVRQLRLKKKFYILTNENDKGCMLYAKHRMAFGQMLGLEIVAIPITSIQGLKDVLRDINGNRIPCMLDMPCEDNIYKAYKKLIAKGLDVEGLDISEWLDTNNYDYAPATPKGIMQFLDWLNIEDFAKKQIAIIGKGRTVGKPLMNILTRYYKNDVMCVNTNSSYEYMMYACKNADIIICASGVKGSIGDFHTSDKKPVLVFNVGTCVHNGKLVNEYQPVKNNIQYTDTKDSVGMLTLLALFDTVVKRMEN</sequence>
<dbReference type="KEGG" id="vg:65071961"/>
<name>A0A481W7C9_9CAUD</name>
<evidence type="ECO:0000256" key="1">
    <source>
        <dbReference type="ARBA" id="ARBA00012776"/>
    </source>
</evidence>
<dbReference type="RefSeq" id="YP_010082953.1">
    <property type="nucleotide sequence ID" value="NC_055035.1"/>
</dbReference>
<dbReference type="GO" id="GO:0004488">
    <property type="term" value="F:methylenetetrahydrofolate dehydrogenase (NADP+) activity"/>
    <property type="evidence" value="ECO:0007669"/>
    <property type="project" value="InterPro"/>
</dbReference>
<accession>A0A481W7C9</accession>
<feature type="domain" description="Tetrahydrofolate dehydrogenase/cyclohydrolase NAD(P)-binding" evidence="3">
    <location>
        <begin position="135"/>
        <end position="277"/>
    </location>
</feature>
<dbReference type="EC" id="3.5.4.9" evidence="1"/>
<dbReference type="GO" id="GO:0035999">
    <property type="term" value="P:tetrahydrofolate interconversion"/>
    <property type="evidence" value="ECO:0007669"/>
    <property type="project" value="TreeGrafter"/>
</dbReference>
<reference evidence="4 5" key="1">
    <citation type="submission" date="2019-02" db="EMBL/GenBank/DDBJ databases">
        <title>Genomic, morphological and functional characterisation of novel bacteriophage Fnu1 capable of disrupt Fusobacterium nucleatum biofilm.</title>
        <authorList>
            <person name="Kabwe M."/>
            <person name="Brown T.L."/>
            <person name="Dashper S."/>
            <person name="Speirs L."/>
            <person name="Ku H."/>
            <person name="Petrovski S."/>
            <person name="Chan H.T."/>
            <person name="Lock P."/>
            <person name="Tucci J."/>
        </authorList>
    </citation>
    <scope>NUCLEOTIDE SEQUENCE [LARGE SCALE GENOMIC DNA]</scope>
</reference>
<keyword evidence="2" id="KW-0175">Coiled coil</keyword>
<feature type="coiled-coil region" evidence="2">
    <location>
        <begin position="16"/>
        <end position="43"/>
    </location>
</feature>
<evidence type="ECO:0000313" key="4">
    <source>
        <dbReference type="EMBL" id="QBJ04085.1"/>
    </source>
</evidence>
<organism evidence="4 5">
    <name type="scientific">Fusobacterium phage Fnu1</name>
    <dbReference type="NCBI Taxonomy" id="2530024"/>
    <lineage>
        <taxon>Viruses</taxon>
        <taxon>Duplodnaviria</taxon>
        <taxon>Heunggongvirae</taxon>
        <taxon>Uroviricota</taxon>
        <taxon>Caudoviricetes</taxon>
        <taxon>Latrobevirus</taxon>
        <taxon>Latrobevirus FNU1</taxon>
    </lineage>
</organism>
<dbReference type="PANTHER" id="PTHR48099">
    <property type="entry name" value="C-1-TETRAHYDROFOLATE SYNTHASE, CYTOPLASMIC-RELATED"/>
    <property type="match status" value="1"/>
</dbReference>
<dbReference type="GeneID" id="65071961"/>
<keyword evidence="4" id="KW-0378">Hydrolase</keyword>
<proteinExistence type="predicted"/>
<protein>
    <recommendedName>
        <fullName evidence="1">methenyltetrahydrofolate cyclohydrolase</fullName>
        <ecNumber evidence="1">3.5.4.9</ecNumber>
    </recommendedName>
</protein>
<dbReference type="InterPro" id="IPR036291">
    <property type="entry name" value="NAD(P)-bd_dom_sf"/>
</dbReference>
<dbReference type="Proteomes" id="UP000292160">
    <property type="component" value="Segment"/>
</dbReference>
<dbReference type="GO" id="GO:0004477">
    <property type="term" value="F:methenyltetrahydrofolate cyclohydrolase activity"/>
    <property type="evidence" value="ECO:0007669"/>
    <property type="project" value="UniProtKB-EC"/>
</dbReference>
<dbReference type="SUPFAM" id="SSF51735">
    <property type="entry name" value="NAD(P)-binding Rossmann-fold domains"/>
    <property type="match status" value="1"/>
</dbReference>
<evidence type="ECO:0000259" key="3">
    <source>
        <dbReference type="Pfam" id="PF02882"/>
    </source>
</evidence>
<dbReference type="EMBL" id="MK554696">
    <property type="protein sequence ID" value="QBJ04085.1"/>
    <property type="molecule type" value="Genomic_DNA"/>
</dbReference>
<evidence type="ECO:0000256" key="2">
    <source>
        <dbReference type="SAM" id="Coils"/>
    </source>
</evidence>
<dbReference type="Gene3D" id="3.40.50.720">
    <property type="entry name" value="NAD(P)-binding Rossmann-like Domain"/>
    <property type="match status" value="1"/>
</dbReference>
<evidence type="ECO:0000313" key="5">
    <source>
        <dbReference type="Proteomes" id="UP000292160"/>
    </source>
</evidence>
<dbReference type="Pfam" id="PF02882">
    <property type="entry name" value="THF_DHG_CYH_C"/>
    <property type="match status" value="1"/>
</dbReference>
<dbReference type="Gene3D" id="3.40.50.10860">
    <property type="entry name" value="Leucine Dehydrogenase, chain A, domain 1"/>
    <property type="match status" value="1"/>
</dbReference>
<dbReference type="PANTHER" id="PTHR48099:SF5">
    <property type="entry name" value="C-1-TETRAHYDROFOLATE SYNTHASE, CYTOPLASMIC"/>
    <property type="match status" value="1"/>
</dbReference>